<proteinExistence type="predicted"/>
<dbReference type="VEuPathDB" id="CryptoDB:Vbra_5646"/>
<dbReference type="AlphaFoldDB" id="A0A0G4F3N8"/>
<dbReference type="Proteomes" id="UP000041254">
    <property type="component" value="Unassembled WGS sequence"/>
</dbReference>
<keyword evidence="1" id="KW-0472">Membrane</keyword>
<dbReference type="PhylomeDB" id="A0A0G4F3N8"/>
<gene>
    <name evidence="2" type="ORF">Vbra_5646</name>
</gene>
<feature type="transmembrane region" description="Helical" evidence="1">
    <location>
        <begin position="111"/>
        <end position="128"/>
    </location>
</feature>
<dbReference type="InParanoid" id="A0A0G4F3N8"/>
<evidence type="ECO:0000313" key="2">
    <source>
        <dbReference type="EMBL" id="CEM06445.1"/>
    </source>
</evidence>
<organism evidence="2 3">
    <name type="scientific">Vitrella brassicaformis (strain CCMP3155)</name>
    <dbReference type="NCBI Taxonomy" id="1169540"/>
    <lineage>
        <taxon>Eukaryota</taxon>
        <taxon>Sar</taxon>
        <taxon>Alveolata</taxon>
        <taxon>Colpodellida</taxon>
        <taxon>Vitrellaceae</taxon>
        <taxon>Vitrella</taxon>
    </lineage>
</organism>
<protein>
    <submittedName>
        <fullName evidence="2">Uncharacterized protein</fullName>
    </submittedName>
</protein>
<keyword evidence="1" id="KW-0812">Transmembrane</keyword>
<feature type="transmembrane region" description="Helical" evidence="1">
    <location>
        <begin position="148"/>
        <end position="167"/>
    </location>
</feature>
<dbReference type="EMBL" id="CDMY01000366">
    <property type="protein sequence ID" value="CEM06445.1"/>
    <property type="molecule type" value="Genomic_DNA"/>
</dbReference>
<accession>A0A0G4F3N8</accession>
<keyword evidence="1" id="KW-1133">Transmembrane helix</keyword>
<evidence type="ECO:0000313" key="3">
    <source>
        <dbReference type="Proteomes" id="UP000041254"/>
    </source>
</evidence>
<evidence type="ECO:0000256" key="1">
    <source>
        <dbReference type="SAM" id="Phobius"/>
    </source>
</evidence>
<name>A0A0G4F3N8_VITBC</name>
<feature type="transmembrane region" description="Helical" evidence="1">
    <location>
        <begin position="37"/>
        <end position="62"/>
    </location>
</feature>
<keyword evidence="3" id="KW-1185">Reference proteome</keyword>
<reference evidence="2 3" key="1">
    <citation type="submission" date="2014-11" db="EMBL/GenBank/DDBJ databases">
        <authorList>
            <person name="Zhu J."/>
            <person name="Qi W."/>
            <person name="Song R."/>
        </authorList>
    </citation>
    <scope>NUCLEOTIDE SEQUENCE [LARGE SCALE GENOMIC DNA]</scope>
</reference>
<sequence>MLGILIAWLYVVTKDKVHEYLYVDTSLGGPEIASKLFSAQVAVLSQLALATVVLGPIIVYWWNKIPEATTIPRDRDLPSDVRVLENSWTKPAAGEEQKPLRLRDLSVRDSTCINLGIIVGSLLCGYFETLFEVANSSMGGGEVDGLTVFVQFALPTLIALPFVRFWWKQVAYDD</sequence>